<evidence type="ECO:0000313" key="3">
    <source>
        <dbReference type="EMBL" id="KAG4418450.1"/>
    </source>
</evidence>
<evidence type="ECO:0000313" key="4">
    <source>
        <dbReference type="Proteomes" id="UP000664132"/>
    </source>
</evidence>
<proteinExistence type="predicted"/>
<dbReference type="AlphaFoldDB" id="A0A8H7W613"/>
<evidence type="ECO:0000259" key="2">
    <source>
        <dbReference type="Pfam" id="PF06985"/>
    </source>
</evidence>
<keyword evidence="4" id="KW-1185">Reference proteome</keyword>
<dbReference type="EMBL" id="JAFJYH010000128">
    <property type="protein sequence ID" value="KAG4418450.1"/>
    <property type="molecule type" value="Genomic_DNA"/>
</dbReference>
<feature type="domain" description="Heterokaryon incompatibility" evidence="2">
    <location>
        <begin position="143"/>
        <end position="292"/>
    </location>
</feature>
<gene>
    <name evidence="3" type="ORF">IFR04_008435</name>
</gene>
<comment type="caution">
    <text evidence="3">The sequence shown here is derived from an EMBL/GenBank/DDBJ whole genome shotgun (WGS) entry which is preliminary data.</text>
</comment>
<evidence type="ECO:0000256" key="1">
    <source>
        <dbReference type="SAM" id="MobiDB-lite"/>
    </source>
</evidence>
<protein>
    <recommendedName>
        <fullName evidence="2">Heterokaryon incompatibility domain-containing protein</fullName>
    </recommendedName>
</protein>
<dbReference type="PANTHER" id="PTHR33112">
    <property type="entry name" value="DOMAIN PROTEIN, PUTATIVE-RELATED"/>
    <property type="match status" value="1"/>
</dbReference>
<dbReference type="Proteomes" id="UP000664132">
    <property type="component" value="Unassembled WGS sequence"/>
</dbReference>
<feature type="region of interest" description="Disordered" evidence="1">
    <location>
        <begin position="1"/>
        <end position="26"/>
    </location>
</feature>
<dbReference type="InterPro" id="IPR010730">
    <property type="entry name" value="HET"/>
</dbReference>
<name>A0A8H7W613_9HELO</name>
<sequence>MVRDVNQDQQNVGSQDIQSTIDSPTSKPVICPFGSDSSRLQFQWRSDGKSIAVALSASFNSEEDLSSQDIAASPICSDPFSDLCLSMSQWMEVFFKSHSLCSKDSNRPLFVSHEKRLPTRVVDVGWEGPEVSLLVTKGQSGLWVTLSHCWGDASVLSTKSSTLEKHTAGILIEDLPLTFQDAVNITRHLGYRHLWIDSLCIIQDSSEDWQVESTDMGRIYMEASFAIAAEAATDSNAGIFESSKRYRSKVATIEVPYSRMNGTTGKMFIQRLLHSPAEARGPLNIRAWTLQEDLEMQCNERDRRGLSPEIRWSSHNAYKLAIGRDRTAFQATTRFGGLDKQNPRRKGLSIQSQTQNIDVRSSLDVLATWYHIVSDFAVRKMTYNKDKLPAISVLAREIQRIAKDNYSSKAGVWDRTGLEFRDLLWSTGVPRAAKYEEYIAPSWSWASIDLSKAKYTHVAQSYLYNEVFLKSLVPKAKISSISTRMIDDDPFMQVLRGIFELEGMCSHICSCHVPEMFFDLHGGSNVRAVEPWDDTAAYRTFSSSQENVAEIFQDFSKALAERRACNDKSGLLDHRPLLLIEVAEWTCPVGRGAAKICLILCLCDDLSARYKREYERLGRAFILTDPSEPWRSRGWQNQQVTII</sequence>
<feature type="compositionally biased region" description="Polar residues" evidence="1">
    <location>
        <begin position="7"/>
        <end position="26"/>
    </location>
</feature>
<dbReference type="Pfam" id="PF06985">
    <property type="entry name" value="HET"/>
    <property type="match status" value="1"/>
</dbReference>
<accession>A0A8H7W613</accession>
<dbReference type="OrthoDB" id="3474306at2759"/>
<organism evidence="3 4">
    <name type="scientific">Cadophora malorum</name>
    <dbReference type="NCBI Taxonomy" id="108018"/>
    <lineage>
        <taxon>Eukaryota</taxon>
        <taxon>Fungi</taxon>
        <taxon>Dikarya</taxon>
        <taxon>Ascomycota</taxon>
        <taxon>Pezizomycotina</taxon>
        <taxon>Leotiomycetes</taxon>
        <taxon>Helotiales</taxon>
        <taxon>Ploettnerulaceae</taxon>
        <taxon>Cadophora</taxon>
    </lineage>
</organism>
<reference evidence="3" key="1">
    <citation type="submission" date="2021-02" db="EMBL/GenBank/DDBJ databases">
        <title>Genome sequence Cadophora malorum strain M34.</title>
        <authorList>
            <person name="Stefanovic E."/>
            <person name="Vu D."/>
            <person name="Scully C."/>
            <person name="Dijksterhuis J."/>
            <person name="Roader J."/>
            <person name="Houbraken J."/>
        </authorList>
    </citation>
    <scope>NUCLEOTIDE SEQUENCE</scope>
    <source>
        <strain evidence="3">M34</strain>
    </source>
</reference>
<dbReference type="PANTHER" id="PTHR33112:SF16">
    <property type="entry name" value="HETEROKARYON INCOMPATIBILITY DOMAIN-CONTAINING PROTEIN"/>
    <property type="match status" value="1"/>
</dbReference>